<feature type="domain" description="Choice-of-anchor A" evidence="3">
    <location>
        <begin position="284"/>
        <end position="525"/>
    </location>
</feature>
<comment type="caution">
    <text evidence="4">The sequence shown here is derived from an EMBL/GenBank/DDBJ whole genome shotgun (WGS) entry which is preliminary data.</text>
</comment>
<accession>A0A9K3LLB0</accession>
<dbReference type="Proteomes" id="UP000693970">
    <property type="component" value="Unassembled WGS sequence"/>
</dbReference>
<feature type="region of interest" description="Disordered" evidence="1">
    <location>
        <begin position="53"/>
        <end position="234"/>
    </location>
</feature>
<dbReference type="PANTHER" id="PTHR36489">
    <property type="entry name" value="PROTEIN-COUPLED RECEPTOR GPR1, PUTATIVE-RELATED"/>
    <property type="match status" value="1"/>
</dbReference>
<sequence>MMLIRIVLVGLLSLADDVNGIEFYRERVQKQRRQVVFNSRWLSGECLPICESTGNAPPTQTQSPTSVPTNSPTSTPTTVPTNKPTHSPTLSPTPGPTNKPTNNPTSAPTSKPTNSPTLSPTPGPTNKPTNSPTFSPTPAPTNKPTNNPTLSPTPGPTNKPTNSPTLSPTPAPTNKPTNSPTLSPTQAPTNKPTNSPTPSPTLSPTNKPTAKPTNVPTTQPTPSPTPGSGPSCPEMLNLGYGFSAAMHDPNLGNSHYGQDGQCFPHVQSMGSPPKKNGHDDAIAVLVGGNYDATVGAELEGNLVVLGNMHLGASGPSNFVSVGWGSQVVPHSGGQCIKVGGNLRADRRTDVFFGTGSCNVVYRGTGTNVNQYTANSVTKDANLDLTKYEVHIENLRKKSAFWASLPDTQGTSTNFASRRLNIKCSAANVIQIITIPMNLFSSLSSGGDFYVFSKECYDKTILLNVKGTGAITVPAQEMLWHDAQGNEKRGGWENFSSCMNSNILWNFASATKVTINGWNEWNGSVLVTGDLVLQTIGQSGRTMVLGNLLQNKGGSEFHSFDFNPPIPLPEMDCADYLSASSGNSYQCVWPADTLSYTMITKGDATSAAHSFYTKLAIGGTFFDSAPNQHATVDGIAYYGALGSPMTVNFNKGKQQINSLADVPINFAHFEWLAQNLKSGTYGNKRVFVVTQPKSGCYNTYDFIPGGQPTIGADVLVVFNTAANICLTRTSDGRQFGPTVLAPFSHVELQGDAGYIDGTVISKSFTTSGSNAGQLQQHGKMYSGTIECVTGASTSSISAPVPASAVTPNPTPNPTKSPTPNPTVPSGGGTGCCSWDYKTCGADAWCNQSNSNCQGSCSGLWLPNGALPNCVARWGECTNNVNGCCSPGQCQGDQWYKQCQ</sequence>
<feature type="compositionally biased region" description="Low complexity" evidence="1">
    <location>
        <begin position="98"/>
        <end position="117"/>
    </location>
</feature>
<evidence type="ECO:0000256" key="2">
    <source>
        <dbReference type="SAM" id="SignalP"/>
    </source>
</evidence>
<feature type="compositionally biased region" description="Low complexity" evidence="1">
    <location>
        <begin position="57"/>
        <end position="85"/>
    </location>
</feature>
<evidence type="ECO:0000256" key="1">
    <source>
        <dbReference type="SAM" id="MobiDB-lite"/>
    </source>
</evidence>
<keyword evidence="2" id="KW-0732">Signal</keyword>
<dbReference type="OrthoDB" id="49073at2759"/>
<dbReference type="AlphaFoldDB" id="A0A9K3LLB0"/>
<feature type="compositionally biased region" description="Low complexity" evidence="1">
    <location>
        <begin position="202"/>
        <end position="218"/>
    </location>
</feature>
<feature type="region of interest" description="Disordered" evidence="1">
    <location>
        <begin position="797"/>
        <end position="821"/>
    </location>
</feature>
<dbReference type="PANTHER" id="PTHR36489:SF2">
    <property type="entry name" value="APPLE DOMAIN-CONTAINING PROTEIN"/>
    <property type="match status" value="1"/>
</dbReference>
<feature type="domain" description="Choice-of-anchor A" evidence="3">
    <location>
        <begin position="672"/>
        <end position="767"/>
    </location>
</feature>
<protein>
    <submittedName>
        <fullName evidence="4">Laminin G domain containing protein</fullName>
    </submittedName>
</protein>
<dbReference type="EMBL" id="JAGRRH010000010">
    <property type="protein sequence ID" value="KAG7363798.1"/>
    <property type="molecule type" value="Genomic_DNA"/>
</dbReference>
<evidence type="ECO:0000313" key="4">
    <source>
        <dbReference type="EMBL" id="KAG7363798.1"/>
    </source>
</evidence>
<dbReference type="NCBIfam" id="TIGR04215">
    <property type="entry name" value="choice_anch_A"/>
    <property type="match status" value="1"/>
</dbReference>
<dbReference type="InterPro" id="IPR026588">
    <property type="entry name" value="Choice_anch_A"/>
</dbReference>
<name>A0A9K3LLB0_9STRA</name>
<feature type="signal peptide" evidence="2">
    <location>
        <begin position="1"/>
        <end position="20"/>
    </location>
</feature>
<keyword evidence="5" id="KW-1185">Reference proteome</keyword>
<dbReference type="Pfam" id="PF20597">
    <property type="entry name" value="pAdhesive_15"/>
    <property type="match status" value="2"/>
</dbReference>
<evidence type="ECO:0000313" key="5">
    <source>
        <dbReference type="Proteomes" id="UP000693970"/>
    </source>
</evidence>
<proteinExistence type="predicted"/>
<organism evidence="4 5">
    <name type="scientific">Nitzschia inconspicua</name>
    <dbReference type="NCBI Taxonomy" id="303405"/>
    <lineage>
        <taxon>Eukaryota</taxon>
        <taxon>Sar</taxon>
        <taxon>Stramenopiles</taxon>
        <taxon>Ochrophyta</taxon>
        <taxon>Bacillariophyta</taxon>
        <taxon>Bacillariophyceae</taxon>
        <taxon>Bacillariophycidae</taxon>
        <taxon>Bacillariales</taxon>
        <taxon>Bacillariaceae</taxon>
        <taxon>Nitzschia</taxon>
    </lineage>
</organism>
<reference evidence="4" key="2">
    <citation type="submission" date="2021-04" db="EMBL/GenBank/DDBJ databases">
        <authorList>
            <person name="Podell S."/>
        </authorList>
    </citation>
    <scope>NUCLEOTIDE SEQUENCE</scope>
    <source>
        <strain evidence="4">Hildebrandi</strain>
    </source>
</reference>
<feature type="compositionally biased region" description="Low complexity" evidence="1">
    <location>
        <begin position="797"/>
        <end position="806"/>
    </location>
</feature>
<feature type="compositionally biased region" description="Pro residues" evidence="1">
    <location>
        <begin position="807"/>
        <end position="821"/>
    </location>
</feature>
<gene>
    <name evidence="4" type="ORF">IV203_027159</name>
</gene>
<feature type="chain" id="PRO_5039921064" evidence="2">
    <location>
        <begin position="21"/>
        <end position="898"/>
    </location>
</feature>
<feature type="compositionally biased region" description="Polar residues" evidence="1">
    <location>
        <begin position="174"/>
        <end position="187"/>
    </location>
</feature>
<reference evidence="4" key="1">
    <citation type="journal article" date="2021" name="Sci. Rep.">
        <title>Diploid genomic architecture of Nitzschia inconspicua, an elite biomass production diatom.</title>
        <authorList>
            <person name="Oliver A."/>
            <person name="Podell S."/>
            <person name="Pinowska A."/>
            <person name="Traller J.C."/>
            <person name="Smith S.R."/>
            <person name="McClure R."/>
            <person name="Beliaev A."/>
            <person name="Bohutskyi P."/>
            <person name="Hill E.A."/>
            <person name="Rabines A."/>
            <person name="Zheng H."/>
            <person name="Allen L.Z."/>
            <person name="Kuo A."/>
            <person name="Grigoriev I.V."/>
            <person name="Allen A.E."/>
            <person name="Hazlebeck D."/>
            <person name="Allen E.E."/>
        </authorList>
    </citation>
    <scope>NUCLEOTIDE SEQUENCE</scope>
    <source>
        <strain evidence="4">Hildebrandi</strain>
    </source>
</reference>
<evidence type="ECO:0000259" key="3">
    <source>
        <dbReference type="Pfam" id="PF20597"/>
    </source>
</evidence>